<gene>
    <name evidence="2" type="ORF">DFP72DRAFT_1179112</name>
</gene>
<name>A0A8H6LU02_9AGAR</name>
<evidence type="ECO:0000313" key="2">
    <source>
        <dbReference type="EMBL" id="KAF6742640.1"/>
    </source>
</evidence>
<comment type="caution">
    <text evidence="2">The sequence shown here is derived from an EMBL/GenBank/DDBJ whole genome shotgun (WGS) entry which is preliminary data.</text>
</comment>
<organism evidence="2 3">
    <name type="scientific">Ephemerocybe angulata</name>
    <dbReference type="NCBI Taxonomy" id="980116"/>
    <lineage>
        <taxon>Eukaryota</taxon>
        <taxon>Fungi</taxon>
        <taxon>Dikarya</taxon>
        <taxon>Basidiomycota</taxon>
        <taxon>Agaricomycotina</taxon>
        <taxon>Agaricomycetes</taxon>
        <taxon>Agaricomycetidae</taxon>
        <taxon>Agaricales</taxon>
        <taxon>Agaricineae</taxon>
        <taxon>Psathyrellaceae</taxon>
        <taxon>Ephemerocybe</taxon>
    </lineage>
</organism>
<dbReference type="Proteomes" id="UP000521943">
    <property type="component" value="Unassembled WGS sequence"/>
</dbReference>
<evidence type="ECO:0000313" key="3">
    <source>
        <dbReference type="Proteomes" id="UP000521943"/>
    </source>
</evidence>
<sequence length="234" mass="25219">MASNLTENFADSSNDMRNIAGFAFGGKTIAGSTIYLHPPATIQPQQFPGDGTPSELDCDLTRLPDGVVVHYYINISGPVIARDVVDSIVCGTEHSRLPRRSRPAPPGRRDGRPEHFVVRNADGPVITSRVESSVIAYVSPMQRGLDGESALSDATGDPSASKGNNSSQRGMVDPCVPMPVMCKVALKDEDRAPQTMFAVKAKRRLPLKRITCTDIVPVDDAKVLMDQCAHSKSM</sequence>
<dbReference type="EMBL" id="JACGCI010000178">
    <property type="protein sequence ID" value="KAF6742640.1"/>
    <property type="molecule type" value="Genomic_DNA"/>
</dbReference>
<proteinExistence type="predicted"/>
<feature type="region of interest" description="Disordered" evidence="1">
    <location>
        <begin position="146"/>
        <end position="172"/>
    </location>
</feature>
<dbReference type="AlphaFoldDB" id="A0A8H6LU02"/>
<evidence type="ECO:0000256" key="1">
    <source>
        <dbReference type="SAM" id="MobiDB-lite"/>
    </source>
</evidence>
<feature type="region of interest" description="Disordered" evidence="1">
    <location>
        <begin position="94"/>
        <end position="115"/>
    </location>
</feature>
<dbReference type="OrthoDB" id="10366278at2759"/>
<accession>A0A8H6LU02</accession>
<reference evidence="2 3" key="1">
    <citation type="submission" date="2020-07" db="EMBL/GenBank/DDBJ databases">
        <title>Comparative genomics of pyrophilous fungi reveals a link between fire events and developmental genes.</title>
        <authorList>
            <consortium name="DOE Joint Genome Institute"/>
            <person name="Steindorff A.S."/>
            <person name="Carver A."/>
            <person name="Calhoun S."/>
            <person name="Stillman K."/>
            <person name="Liu H."/>
            <person name="Lipzen A."/>
            <person name="Pangilinan J."/>
            <person name="Labutti K."/>
            <person name="Bruns T.D."/>
            <person name="Grigoriev I.V."/>
        </authorList>
    </citation>
    <scope>NUCLEOTIDE SEQUENCE [LARGE SCALE GENOMIC DNA]</scope>
    <source>
        <strain evidence="2 3">CBS 144469</strain>
    </source>
</reference>
<protein>
    <submittedName>
        <fullName evidence="2">Uncharacterized protein</fullName>
    </submittedName>
</protein>
<keyword evidence="3" id="KW-1185">Reference proteome</keyword>